<dbReference type="Proteomes" id="UP000194127">
    <property type="component" value="Unassembled WGS sequence"/>
</dbReference>
<dbReference type="Gene3D" id="3.30.450.30">
    <property type="entry name" value="Dynein light chain 2a, cytoplasmic"/>
    <property type="match status" value="1"/>
</dbReference>
<keyword evidence="3" id="KW-1185">Reference proteome</keyword>
<dbReference type="SUPFAM" id="SSF103196">
    <property type="entry name" value="Roadblock/LC7 domain"/>
    <property type="match status" value="1"/>
</dbReference>
<evidence type="ECO:0000313" key="2">
    <source>
        <dbReference type="EMBL" id="OSX67004.1"/>
    </source>
</evidence>
<proteinExistence type="predicted"/>
<organism evidence="2 3">
    <name type="scientific">Postia placenta MAD-698-R-SB12</name>
    <dbReference type="NCBI Taxonomy" id="670580"/>
    <lineage>
        <taxon>Eukaryota</taxon>
        <taxon>Fungi</taxon>
        <taxon>Dikarya</taxon>
        <taxon>Basidiomycota</taxon>
        <taxon>Agaricomycotina</taxon>
        <taxon>Agaricomycetes</taxon>
        <taxon>Polyporales</taxon>
        <taxon>Adustoporiaceae</taxon>
        <taxon>Rhodonia</taxon>
    </lineage>
</organism>
<dbReference type="EMBL" id="KZ110591">
    <property type="protein sequence ID" value="OSX67004.1"/>
    <property type="molecule type" value="Genomic_DNA"/>
</dbReference>
<feature type="chain" id="PRO_5010872378" description="Roadblock/LAMTOR2 domain-containing protein" evidence="1">
    <location>
        <begin position="17"/>
        <end position="152"/>
    </location>
</feature>
<accession>A0A1X6NEI4</accession>
<sequence length="152" mass="16733">MLHLANLRNLLSQVLALPELHTAVLFTPEGQLVSYAADPYKPKDHVRVLVGLSGEIWQETKEHGIGMADSELGRLLIMPIERIDESTLNGAEEHDPVMLLTLNADNSVSWEELEIKATELARHLGKPLLEMGGRLAVAPPLLAGPRPERVAR</sequence>
<feature type="signal peptide" evidence="1">
    <location>
        <begin position="1"/>
        <end position="16"/>
    </location>
</feature>
<reference evidence="2 3" key="1">
    <citation type="submission" date="2017-04" db="EMBL/GenBank/DDBJ databases">
        <title>Genome Sequence of the Model Brown-Rot Fungus Postia placenta SB12.</title>
        <authorList>
            <consortium name="DOE Joint Genome Institute"/>
            <person name="Gaskell J."/>
            <person name="Kersten P."/>
            <person name="Larrondo L.F."/>
            <person name="Canessa P."/>
            <person name="Martinez D."/>
            <person name="Hibbett D."/>
            <person name="Schmoll M."/>
            <person name="Kubicek C.P."/>
            <person name="Martinez A.T."/>
            <person name="Yadav J."/>
            <person name="Master E."/>
            <person name="Magnuson J.K."/>
            <person name="James T."/>
            <person name="Yaver D."/>
            <person name="Berka R."/>
            <person name="Labutti K."/>
            <person name="Lipzen A."/>
            <person name="Aerts A."/>
            <person name="Barry K."/>
            <person name="Henrissat B."/>
            <person name="Blanchette R."/>
            <person name="Grigoriev I."/>
            <person name="Cullen D."/>
        </authorList>
    </citation>
    <scope>NUCLEOTIDE SEQUENCE [LARGE SCALE GENOMIC DNA]</scope>
    <source>
        <strain evidence="2 3">MAD-698-R-SB12</strain>
    </source>
</reference>
<dbReference type="AlphaFoldDB" id="A0A1X6NEI4"/>
<evidence type="ECO:0000313" key="3">
    <source>
        <dbReference type="Proteomes" id="UP000194127"/>
    </source>
</evidence>
<dbReference type="OrthoDB" id="3201641at2759"/>
<dbReference type="RefSeq" id="XP_024343798.1">
    <property type="nucleotide sequence ID" value="XM_024487809.1"/>
</dbReference>
<gene>
    <name evidence="2" type="ORF">POSPLADRAFT_1164282</name>
</gene>
<dbReference type="STRING" id="670580.A0A1X6NEI4"/>
<protein>
    <recommendedName>
        <fullName evidence="4">Roadblock/LAMTOR2 domain-containing protein</fullName>
    </recommendedName>
</protein>
<keyword evidence="1" id="KW-0732">Signal</keyword>
<evidence type="ECO:0000256" key="1">
    <source>
        <dbReference type="SAM" id="SignalP"/>
    </source>
</evidence>
<name>A0A1X6NEI4_9APHY</name>
<evidence type="ECO:0008006" key="4">
    <source>
        <dbReference type="Google" id="ProtNLM"/>
    </source>
</evidence>
<dbReference type="GeneID" id="36332758"/>